<evidence type="ECO:0000256" key="1">
    <source>
        <dbReference type="SAM" id="MobiDB-lite"/>
    </source>
</evidence>
<dbReference type="STRING" id="230819.A0A5C3LCF2"/>
<dbReference type="Proteomes" id="UP000307440">
    <property type="component" value="Unassembled WGS sequence"/>
</dbReference>
<proteinExistence type="predicted"/>
<dbReference type="InterPro" id="IPR019496">
    <property type="entry name" value="NUFIP1_cons_dom"/>
</dbReference>
<dbReference type="GO" id="GO:0005634">
    <property type="term" value="C:nucleus"/>
    <property type="evidence" value="ECO:0007669"/>
    <property type="project" value="TreeGrafter"/>
</dbReference>
<accession>A0A5C3LCF2</accession>
<reference evidence="3 4" key="1">
    <citation type="journal article" date="2019" name="Nat. Ecol. Evol.">
        <title>Megaphylogeny resolves global patterns of mushroom evolution.</title>
        <authorList>
            <person name="Varga T."/>
            <person name="Krizsan K."/>
            <person name="Foldi C."/>
            <person name="Dima B."/>
            <person name="Sanchez-Garcia M."/>
            <person name="Sanchez-Ramirez S."/>
            <person name="Szollosi G.J."/>
            <person name="Szarkandi J.G."/>
            <person name="Papp V."/>
            <person name="Albert L."/>
            <person name="Andreopoulos W."/>
            <person name="Angelini C."/>
            <person name="Antonin V."/>
            <person name="Barry K.W."/>
            <person name="Bougher N.L."/>
            <person name="Buchanan P."/>
            <person name="Buyck B."/>
            <person name="Bense V."/>
            <person name="Catcheside P."/>
            <person name="Chovatia M."/>
            <person name="Cooper J."/>
            <person name="Damon W."/>
            <person name="Desjardin D."/>
            <person name="Finy P."/>
            <person name="Geml J."/>
            <person name="Haridas S."/>
            <person name="Hughes K."/>
            <person name="Justo A."/>
            <person name="Karasinski D."/>
            <person name="Kautmanova I."/>
            <person name="Kiss B."/>
            <person name="Kocsube S."/>
            <person name="Kotiranta H."/>
            <person name="LaButti K.M."/>
            <person name="Lechner B.E."/>
            <person name="Liimatainen K."/>
            <person name="Lipzen A."/>
            <person name="Lukacs Z."/>
            <person name="Mihaltcheva S."/>
            <person name="Morgado L.N."/>
            <person name="Niskanen T."/>
            <person name="Noordeloos M.E."/>
            <person name="Ohm R.A."/>
            <person name="Ortiz-Santana B."/>
            <person name="Ovrebo C."/>
            <person name="Racz N."/>
            <person name="Riley R."/>
            <person name="Savchenko A."/>
            <person name="Shiryaev A."/>
            <person name="Soop K."/>
            <person name="Spirin V."/>
            <person name="Szebenyi C."/>
            <person name="Tomsovsky M."/>
            <person name="Tulloss R.E."/>
            <person name="Uehling J."/>
            <person name="Grigoriev I.V."/>
            <person name="Vagvolgyi C."/>
            <person name="Papp T."/>
            <person name="Martin F.M."/>
            <person name="Miettinen O."/>
            <person name="Hibbett D.S."/>
            <person name="Nagy L.G."/>
        </authorList>
    </citation>
    <scope>NUCLEOTIDE SEQUENCE [LARGE SCALE GENOMIC DNA]</scope>
    <source>
        <strain evidence="3 4">CBS 121175</strain>
    </source>
</reference>
<feature type="compositionally biased region" description="Basic residues" evidence="1">
    <location>
        <begin position="318"/>
        <end position="330"/>
    </location>
</feature>
<feature type="compositionally biased region" description="Basic and acidic residues" evidence="1">
    <location>
        <begin position="200"/>
        <end position="212"/>
    </location>
</feature>
<dbReference type="OrthoDB" id="273070at2759"/>
<dbReference type="GO" id="GO:0003723">
    <property type="term" value="F:RNA binding"/>
    <property type="evidence" value="ECO:0007669"/>
    <property type="project" value="InterPro"/>
</dbReference>
<sequence length="394" mass="44445">MHPAGHTSLPTRPYWAQLQGAQPNTAQQTQHQSHVAQTIMQQPSAYSSHYAQAYLRSQLPNQPQPTPGGSASTGNTRRPVVAQQTGQWYQPGHKRCTYKDCQFSGSHKAVEIHMMDRHLVYPPGWEKTQKKEKEEWFADPSLKGKPVPIQGTNVFLDSPEVLEAWMQERKKRFPTSNRVEDKKRKMEEAVARGQLTAEDIGLRPDKRRRVDPPSDSQFGKGNQNRRDEPSRQPKPPQRQNAEAKPKVAPLQPHRLPPRPPPLVKAVSEDGESSSSDEDGEPEVLTSKRAIDVVQPPPEDPVLPEKPVQDNNPQTPPVQRKRRPLQPKKPLHNPFDNRPPLLRNLLLPEIRITVSNLSQAIRFLVDNDYLRGVELKPGQAEDALIQVLSSHETGA</sequence>
<protein>
    <recommendedName>
        <fullName evidence="2">FMR1-interacting protein 1 conserved domain-containing protein</fullName>
    </recommendedName>
</protein>
<evidence type="ECO:0000313" key="4">
    <source>
        <dbReference type="Proteomes" id="UP000307440"/>
    </source>
</evidence>
<keyword evidence="4" id="KW-1185">Reference proteome</keyword>
<dbReference type="InterPro" id="IPR039136">
    <property type="entry name" value="NUFIP1-like"/>
</dbReference>
<feature type="region of interest" description="Disordered" evidence="1">
    <location>
        <begin position="171"/>
        <end position="336"/>
    </location>
</feature>
<organism evidence="3 4">
    <name type="scientific">Coprinopsis marcescibilis</name>
    <name type="common">Agaric fungus</name>
    <name type="synonym">Psathyrella marcescibilis</name>
    <dbReference type="NCBI Taxonomy" id="230819"/>
    <lineage>
        <taxon>Eukaryota</taxon>
        <taxon>Fungi</taxon>
        <taxon>Dikarya</taxon>
        <taxon>Basidiomycota</taxon>
        <taxon>Agaricomycotina</taxon>
        <taxon>Agaricomycetes</taxon>
        <taxon>Agaricomycetidae</taxon>
        <taxon>Agaricales</taxon>
        <taxon>Agaricineae</taxon>
        <taxon>Psathyrellaceae</taxon>
        <taxon>Coprinopsis</taxon>
    </lineage>
</organism>
<name>A0A5C3LCF2_COPMA</name>
<dbReference type="Pfam" id="PF10453">
    <property type="entry name" value="NUFIP1"/>
    <property type="match status" value="1"/>
</dbReference>
<evidence type="ECO:0000313" key="3">
    <source>
        <dbReference type="EMBL" id="TFK30527.1"/>
    </source>
</evidence>
<dbReference type="GO" id="GO:0000492">
    <property type="term" value="P:box C/D snoRNP assembly"/>
    <property type="evidence" value="ECO:0007669"/>
    <property type="project" value="TreeGrafter"/>
</dbReference>
<feature type="domain" description="FMR1-interacting protein 1 conserved" evidence="2">
    <location>
        <begin position="143"/>
        <end position="194"/>
    </location>
</feature>
<dbReference type="PANTHER" id="PTHR13309:SF0">
    <property type="entry name" value="FMR1-INTERACTING PROTEIN NUFIP1"/>
    <property type="match status" value="1"/>
</dbReference>
<dbReference type="AlphaFoldDB" id="A0A5C3LCF2"/>
<evidence type="ECO:0000259" key="2">
    <source>
        <dbReference type="Pfam" id="PF10453"/>
    </source>
</evidence>
<feature type="compositionally biased region" description="Acidic residues" evidence="1">
    <location>
        <begin position="268"/>
        <end position="281"/>
    </location>
</feature>
<gene>
    <name evidence="3" type="ORF">FA15DRAFT_662496</name>
</gene>
<feature type="compositionally biased region" description="Basic and acidic residues" evidence="1">
    <location>
        <begin position="178"/>
        <end position="190"/>
    </location>
</feature>
<dbReference type="PANTHER" id="PTHR13309">
    <property type="entry name" value="NUCLEAR FRAGILE X MENTAL RETARDATION PROTEIN INTERACTING PROTEIN 1"/>
    <property type="match status" value="1"/>
</dbReference>
<dbReference type="EMBL" id="ML210146">
    <property type="protein sequence ID" value="TFK30527.1"/>
    <property type="molecule type" value="Genomic_DNA"/>
</dbReference>